<dbReference type="PANTHER" id="PTHR34293:SF1">
    <property type="entry name" value="HTH-TYPE TRANSCRIPTIONAL REGULATOR TRMBL2"/>
    <property type="match status" value="1"/>
</dbReference>
<reference evidence="2 3" key="1">
    <citation type="journal article" date="2016" name="Nat. Commun.">
        <title>Thousands of microbial genomes shed light on interconnected biogeochemical processes in an aquifer system.</title>
        <authorList>
            <person name="Anantharaman K."/>
            <person name="Brown C.T."/>
            <person name="Hug L.A."/>
            <person name="Sharon I."/>
            <person name="Castelle C.J."/>
            <person name="Probst A.J."/>
            <person name="Thomas B.C."/>
            <person name="Singh A."/>
            <person name="Wilkins M.J."/>
            <person name="Karaoz U."/>
            <person name="Brodie E.L."/>
            <person name="Williams K.H."/>
            <person name="Hubbard S.S."/>
            <person name="Banfield J.F."/>
        </authorList>
    </citation>
    <scope>NUCLEOTIDE SEQUENCE [LARGE SCALE GENOMIC DNA]</scope>
</reference>
<name>A0A1F5PL09_9BACT</name>
<dbReference type="PANTHER" id="PTHR34293">
    <property type="entry name" value="HTH-TYPE TRANSCRIPTIONAL REGULATOR TRMBL2"/>
    <property type="match status" value="1"/>
</dbReference>
<evidence type="ECO:0000313" key="3">
    <source>
        <dbReference type="Proteomes" id="UP000177682"/>
    </source>
</evidence>
<accession>A0A1F5PL09</accession>
<protein>
    <recommendedName>
        <fullName evidence="1">Transcription regulator TrmB N-terminal domain-containing protein</fullName>
    </recommendedName>
</protein>
<comment type="caution">
    <text evidence="2">The sequence shown here is derived from an EMBL/GenBank/DDBJ whole genome shotgun (WGS) entry which is preliminary data.</text>
</comment>
<dbReference type="InterPro" id="IPR036388">
    <property type="entry name" value="WH-like_DNA-bd_sf"/>
</dbReference>
<dbReference type="InterPro" id="IPR036390">
    <property type="entry name" value="WH_DNA-bd_sf"/>
</dbReference>
<sequence>MQIQTILKNFGLKEKDIAVYLTLVELGPSPVRAIAAKSGVNRGTSYDILKSLISLGLVSYYEKSAHQYFVAESPEKLLNAIEEKSRQLDQVRQQVEQSLPELKSLFEKQGGRPVMKLYEGLDGIKQILNDVLMTMALSPDKTYDVYSSSTESVRKNIYESMPDFNDRRLKKKIQVRIISLGAGGVLVGLDERKWLQNSTANPKATHELIYNGKVAHISLDNSENPVGVIIENEAIYETQKTIFKTLWQTL</sequence>
<proteinExistence type="predicted"/>
<dbReference type="SUPFAM" id="SSF46785">
    <property type="entry name" value="Winged helix' DNA-binding domain"/>
    <property type="match status" value="1"/>
</dbReference>
<organism evidence="2 3">
    <name type="scientific">Candidatus Doudnabacteria bacterium RIFCSPHIGHO2_12_FULL_48_16</name>
    <dbReference type="NCBI Taxonomy" id="1817838"/>
    <lineage>
        <taxon>Bacteria</taxon>
        <taxon>Candidatus Doudnaibacteriota</taxon>
    </lineage>
</organism>
<evidence type="ECO:0000259" key="1">
    <source>
        <dbReference type="Pfam" id="PF01978"/>
    </source>
</evidence>
<gene>
    <name evidence="2" type="ORF">A3E29_02005</name>
</gene>
<dbReference type="InterPro" id="IPR051797">
    <property type="entry name" value="TrmB-like"/>
</dbReference>
<evidence type="ECO:0000313" key="2">
    <source>
        <dbReference type="EMBL" id="OGE90549.1"/>
    </source>
</evidence>
<dbReference type="InterPro" id="IPR002831">
    <property type="entry name" value="Tscrpt_reg_TrmB_N"/>
</dbReference>
<dbReference type="Gene3D" id="1.10.10.10">
    <property type="entry name" value="Winged helix-like DNA-binding domain superfamily/Winged helix DNA-binding domain"/>
    <property type="match status" value="1"/>
</dbReference>
<dbReference type="AlphaFoldDB" id="A0A1F5PL09"/>
<dbReference type="Pfam" id="PF01978">
    <property type="entry name" value="TrmB"/>
    <property type="match status" value="1"/>
</dbReference>
<dbReference type="Proteomes" id="UP000177682">
    <property type="component" value="Unassembled WGS sequence"/>
</dbReference>
<feature type="domain" description="Transcription regulator TrmB N-terminal" evidence="1">
    <location>
        <begin position="7"/>
        <end position="69"/>
    </location>
</feature>
<dbReference type="EMBL" id="MFEY01000005">
    <property type="protein sequence ID" value="OGE90549.1"/>
    <property type="molecule type" value="Genomic_DNA"/>
</dbReference>